<proteinExistence type="predicted"/>
<reference evidence="1 2" key="1">
    <citation type="journal article" date="2014" name="PLoS Genet.">
        <title>The Genome of Spironucleus salmonicida Highlights a Fish Pathogen Adapted to Fluctuating Environments.</title>
        <authorList>
            <person name="Xu F."/>
            <person name="Jerlstrom-Hultqvist J."/>
            <person name="Einarsson E."/>
            <person name="Astvaldsson A."/>
            <person name="Svard S.G."/>
            <person name="Andersson J.O."/>
        </authorList>
    </citation>
    <scope>NUCLEOTIDE SEQUENCE</scope>
    <source>
        <strain evidence="2">ATCC 50377</strain>
    </source>
</reference>
<evidence type="ECO:0000313" key="3">
    <source>
        <dbReference type="EMBL" id="KAH0572082.1"/>
    </source>
</evidence>
<sequence length="122" mass="14578">MHAVKSFQYSKVHPMKPPSTLHSYQISNDFEYAPNLVLLPYKHNVIIDFNIPSCPKQQPNYYVHRSFRKYETLKVPQFMFIDQNQLIRKEQIESTTVFRGARRTRMCQYQQALLNIQINVNK</sequence>
<accession>V6LAP6</accession>
<dbReference type="VEuPathDB" id="GiardiaDB:SS50377_26289"/>
<evidence type="ECO:0000313" key="4">
    <source>
        <dbReference type="Proteomes" id="UP000018208"/>
    </source>
</evidence>
<organism evidence="1">
    <name type="scientific">Spironucleus salmonicida</name>
    <dbReference type="NCBI Taxonomy" id="348837"/>
    <lineage>
        <taxon>Eukaryota</taxon>
        <taxon>Metamonada</taxon>
        <taxon>Diplomonadida</taxon>
        <taxon>Hexamitidae</taxon>
        <taxon>Hexamitinae</taxon>
        <taxon>Spironucleus</taxon>
    </lineage>
</organism>
<evidence type="ECO:0000313" key="2">
    <source>
        <dbReference type="EMBL" id="KAH0572074.1"/>
    </source>
</evidence>
<gene>
    <name evidence="1" type="ORF">SS50377_19244</name>
    <name evidence="2" type="ORF">SS50377_26281</name>
    <name evidence="3" type="ORF">SS50377_26289</name>
</gene>
<keyword evidence="4" id="KW-1185">Reference proteome</keyword>
<protein>
    <submittedName>
        <fullName evidence="1">Uncharacterized protein</fullName>
    </submittedName>
</protein>
<reference evidence="2" key="2">
    <citation type="submission" date="2020-12" db="EMBL/GenBank/DDBJ databases">
        <title>New Spironucleus salmonicida genome in near-complete chromosomes.</title>
        <authorList>
            <person name="Xu F."/>
            <person name="Kurt Z."/>
            <person name="Jimenez-Gonzalez A."/>
            <person name="Astvaldsson A."/>
            <person name="Andersson J.O."/>
            <person name="Svard S.G."/>
        </authorList>
    </citation>
    <scope>NUCLEOTIDE SEQUENCE</scope>
    <source>
        <strain evidence="2">ATCC 50377</strain>
    </source>
</reference>
<dbReference type="EMBL" id="AUWU02000006">
    <property type="protein sequence ID" value="KAH0572082.1"/>
    <property type="molecule type" value="Genomic_DNA"/>
</dbReference>
<dbReference type="EMBL" id="KI546171">
    <property type="protein sequence ID" value="EST41293.1"/>
    <property type="molecule type" value="Genomic_DNA"/>
</dbReference>
<name>V6LAP6_9EUKA</name>
<dbReference type="Proteomes" id="UP000018208">
    <property type="component" value="Unassembled WGS sequence"/>
</dbReference>
<dbReference type="EMBL" id="AUWU02000006">
    <property type="protein sequence ID" value="KAH0572074.1"/>
    <property type="molecule type" value="Genomic_DNA"/>
</dbReference>
<dbReference type="VEuPathDB" id="GiardiaDB:SS50377_26281"/>
<evidence type="ECO:0000313" key="1">
    <source>
        <dbReference type="EMBL" id="EST41293.1"/>
    </source>
</evidence>
<dbReference type="AlphaFoldDB" id="V6LAP6"/>